<keyword evidence="3" id="KW-1185">Reference proteome</keyword>
<dbReference type="GO" id="GO:0016740">
    <property type="term" value="F:transferase activity"/>
    <property type="evidence" value="ECO:0007669"/>
    <property type="project" value="UniProtKB-KW"/>
</dbReference>
<gene>
    <name evidence="2" type="ORF">SAMN05660330_04138</name>
</gene>
<dbReference type="Pfam" id="PF00535">
    <property type="entry name" value="Glycos_transf_2"/>
    <property type="match status" value="1"/>
</dbReference>
<sequence length="761" mass="86347">MFSINISFGKISFQVSYPLIAASSLQPLFSHFVKTTAESVKGRIEIIHQQSTDFYTIYSTNRDRKFEAPKEKLSLCLLETLADEWAAVMKDGLVLQSAALSWQQKTIIFPGAAGCGKATLAAYLAPEGFSPEASDLVYLPYDDTNTHCFPGPLRFDHHTEKGDITLLHASAESDCVLAPPSLIIFPYYVPGSNFFLEILSPAKSAMQVLKNVVNLKLLKGKSLHEAAKIARTIPAILLHYGHVDQLQGFAEHHLPFLLGHKHSPKTLNTFFSPFNHGTLNHIPVPLTAEQHKPKPIPNPIPAATPKGPKKKMTIGMATYDDYDGVYFSVQAIRMYHPEVADITEIFVLDNNPVGPCGQALKELEGKVKGYRYVPFIEHSSTTVRDYIFHNANSDYVLCIDCHVLIVSGAIKKLIDYYDAHPDCEDLLQGPMIRDREDLLYSHFDPVWRHGMYGAWAYDKRAEAVNNKPFEIPMQGLGLFSCRKDAWLGFNPRFRGFGGEEGYIHEKFRQNGNRALCLPFLRWMHRFNRPMGIPYPIQWEDRIFNYMVGLQELGLDCDPIREHFSEHLGEKFVTDTLLRIEEELNSPFFYFDAIYCITVDPDGERYSSMINQLKKIGIEKRVRPFKGLPTPDNHHIGRALSHRAIVASAEKQNLKRVLIFEDDTIISDSCTKLFALNIEKLKSTNWTFEYIGESEQFEQNKLGSHCSSLQWPKSVCVSNPIAYNNSIFQKIIDDIPHSYEAITEWIADNISIDQYLAQQNDA</sequence>
<evidence type="ECO:0000259" key="1">
    <source>
        <dbReference type="Pfam" id="PF00535"/>
    </source>
</evidence>
<protein>
    <submittedName>
        <fullName evidence="2">Glycosyltransferase family 25 (LPS biosynthesis protein)</fullName>
    </submittedName>
</protein>
<dbReference type="SUPFAM" id="SSF53795">
    <property type="entry name" value="PEP carboxykinase-like"/>
    <property type="match status" value="1"/>
</dbReference>
<dbReference type="InterPro" id="IPR001173">
    <property type="entry name" value="Glyco_trans_2-like"/>
</dbReference>
<dbReference type="OrthoDB" id="5415594at2"/>
<accession>A0A1H0VLI6</accession>
<feature type="domain" description="Glycosyltransferase 2-like" evidence="1">
    <location>
        <begin position="316"/>
        <end position="422"/>
    </location>
</feature>
<organism evidence="2 3">
    <name type="scientific">Desulforhopalus singaporensis</name>
    <dbReference type="NCBI Taxonomy" id="91360"/>
    <lineage>
        <taxon>Bacteria</taxon>
        <taxon>Pseudomonadati</taxon>
        <taxon>Thermodesulfobacteriota</taxon>
        <taxon>Desulfobulbia</taxon>
        <taxon>Desulfobulbales</taxon>
        <taxon>Desulfocapsaceae</taxon>
        <taxon>Desulforhopalus</taxon>
    </lineage>
</organism>
<keyword evidence="2" id="KW-0808">Transferase</keyword>
<dbReference type="AlphaFoldDB" id="A0A1H0VLI6"/>
<evidence type="ECO:0000313" key="2">
    <source>
        <dbReference type="EMBL" id="SDP79377.1"/>
    </source>
</evidence>
<name>A0A1H0VLI6_9BACT</name>
<dbReference type="SUPFAM" id="SSF53448">
    <property type="entry name" value="Nucleotide-diphospho-sugar transferases"/>
    <property type="match status" value="1"/>
</dbReference>
<dbReference type="RefSeq" id="WP_092226005.1">
    <property type="nucleotide sequence ID" value="NZ_FNJI01000054.1"/>
</dbReference>
<dbReference type="Proteomes" id="UP000199073">
    <property type="component" value="Unassembled WGS sequence"/>
</dbReference>
<reference evidence="2 3" key="1">
    <citation type="submission" date="2016-10" db="EMBL/GenBank/DDBJ databases">
        <authorList>
            <person name="de Groot N.N."/>
        </authorList>
    </citation>
    <scope>NUCLEOTIDE SEQUENCE [LARGE SCALE GENOMIC DNA]</scope>
    <source>
        <strain evidence="2 3">DSM 12130</strain>
    </source>
</reference>
<dbReference type="EMBL" id="FNJI01000054">
    <property type="protein sequence ID" value="SDP79377.1"/>
    <property type="molecule type" value="Genomic_DNA"/>
</dbReference>
<dbReference type="STRING" id="91360.SAMN05660330_04138"/>
<dbReference type="Gene3D" id="3.90.550.10">
    <property type="entry name" value="Spore Coat Polysaccharide Biosynthesis Protein SpsA, Chain A"/>
    <property type="match status" value="1"/>
</dbReference>
<evidence type="ECO:0000313" key="3">
    <source>
        <dbReference type="Proteomes" id="UP000199073"/>
    </source>
</evidence>
<proteinExistence type="predicted"/>
<dbReference type="InterPro" id="IPR029044">
    <property type="entry name" value="Nucleotide-diphossugar_trans"/>
</dbReference>